<organism evidence="6">
    <name type="scientific">marine sediment metagenome</name>
    <dbReference type="NCBI Taxonomy" id="412755"/>
    <lineage>
        <taxon>unclassified sequences</taxon>
        <taxon>metagenomes</taxon>
        <taxon>ecological metagenomes</taxon>
    </lineage>
</organism>
<dbReference type="InterPro" id="IPR024688">
    <property type="entry name" value="Mac_dom"/>
</dbReference>
<feature type="domain" description="Maltose/galactoside acetyltransferase" evidence="5">
    <location>
        <begin position="7"/>
        <end position="61"/>
    </location>
</feature>
<dbReference type="InterPro" id="IPR011004">
    <property type="entry name" value="Trimer_LpxA-like_sf"/>
</dbReference>
<keyword evidence="2" id="KW-0808">Transferase</keyword>
<evidence type="ECO:0000256" key="3">
    <source>
        <dbReference type="ARBA" id="ARBA00022737"/>
    </source>
</evidence>
<keyword evidence="4" id="KW-0012">Acyltransferase</keyword>
<dbReference type="AlphaFoldDB" id="X0SPY5"/>
<keyword evidence="3" id="KW-0677">Repeat</keyword>
<dbReference type="InterPro" id="IPR018357">
    <property type="entry name" value="Hexapep_transf_CS"/>
</dbReference>
<dbReference type="Pfam" id="PF12464">
    <property type="entry name" value="Mac"/>
    <property type="match status" value="1"/>
</dbReference>
<dbReference type="FunFam" id="2.160.10.10:FF:000008">
    <property type="entry name" value="Maltose O-acetyltransferase"/>
    <property type="match status" value="1"/>
</dbReference>
<accession>X0SPY5</accession>
<dbReference type="PANTHER" id="PTHR43017:SF1">
    <property type="entry name" value="ACETYLTRANSFERASE YJL218W-RELATED"/>
    <property type="match status" value="1"/>
</dbReference>
<dbReference type="SMART" id="SM01266">
    <property type="entry name" value="Mac"/>
    <property type="match status" value="1"/>
</dbReference>
<sequence length="186" mass="20618">MNSLSEKEKMLAGQLYNAGDPQLTKERNHAHILCQQYNQLNFLDYSGRKRILTELLASFKEPLTIEPPFYCDYGKNIQLGKNVYMNTNCVILDVNRVKIGDYTKFGPYVQLYSATHPLDPELRKTGDELGLPITIGNNVWIGGGVIICPDISIGDDSVIGAGSIVTKNIPARVYAAGNPCKIIKKL</sequence>
<name>X0SPY5_9ZZZZ</name>
<dbReference type="InterPro" id="IPR001451">
    <property type="entry name" value="Hexapep"/>
</dbReference>
<comment type="similarity">
    <text evidence="1">Belongs to the transferase hexapeptide repeat family.</text>
</comment>
<dbReference type="EMBL" id="BARS01001897">
    <property type="protein sequence ID" value="GAF77932.1"/>
    <property type="molecule type" value="Genomic_DNA"/>
</dbReference>
<dbReference type="PANTHER" id="PTHR43017">
    <property type="entry name" value="GALACTOSIDE O-ACETYLTRANSFERASE"/>
    <property type="match status" value="1"/>
</dbReference>
<gene>
    <name evidence="6" type="ORF">S01H1_03487</name>
</gene>
<dbReference type="GO" id="GO:0008870">
    <property type="term" value="F:galactoside O-acetyltransferase activity"/>
    <property type="evidence" value="ECO:0007669"/>
    <property type="project" value="TreeGrafter"/>
</dbReference>
<dbReference type="InterPro" id="IPR039369">
    <property type="entry name" value="LacA-like"/>
</dbReference>
<dbReference type="CDD" id="cd03357">
    <property type="entry name" value="LbH_MAT_GAT"/>
    <property type="match status" value="1"/>
</dbReference>
<dbReference type="PROSITE" id="PS00101">
    <property type="entry name" value="HEXAPEP_TRANSFERASES"/>
    <property type="match status" value="1"/>
</dbReference>
<evidence type="ECO:0000259" key="5">
    <source>
        <dbReference type="SMART" id="SM01266"/>
    </source>
</evidence>
<evidence type="ECO:0000313" key="6">
    <source>
        <dbReference type="EMBL" id="GAF77932.1"/>
    </source>
</evidence>
<evidence type="ECO:0000256" key="4">
    <source>
        <dbReference type="ARBA" id="ARBA00023315"/>
    </source>
</evidence>
<comment type="caution">
    <text evidence="6">The sequence shown here is derived from an EMBL/GenBank/DDBJ whole genome shotgun (WGS) entry which is preliminary data.</text>
</comment>
<reference evidence="6" key="1">
    <citation type="journal article" date="2014" name="Front. Microbiol.">
        <title>High frequency of phylogenetically diverse reductive dehalogenase-homologous genes in deep subseafloor sedimentary metagenomes.</title>
        <authorList>
            <person name="Kawai M."/>
            <person name="Futagami T."/>
            <person name="Toyoda A."/>
            <person name="Takaki Y."/>
            <person name="Nishi S."/>
            <person name="Hori S."/>
            <person name="Arai W."/>
            <person name="Tsubouchi T."/>
            <person name="Morono Y."/>
            <person name="Uchiyama I."/>
            <person name="Ito T."/>
            <person name="Fujiyama A."/>
            <person name="Inagaki F."/>
            <person name="Takami H."/>
        </authorList>
    </citation>
    <scope>NUCLEOTIDE SEQUENCE</scope>
    <source>
        <strain evidence="6">Expedition CK06-06</strain>
    </source>
</reference>
<dbReference type="Pfam" id="PF00132">
    <property type="entry name" value="Hexapep"/>
    <property type="match status" value="1"/>
</dbReference>
<dbReference type="Gene3D" id="2.160.10.10">
    <property type="entry name" value="Hexapeptide repeat proteins"/>
    <property type="match status" value="1"/>
</dbReference>
<protein>
    <recommendedName>
        <fullName evidence="5">Maltose/galactoside acetyltransferase domain-containing protein</fullName>
    </recommendedName>
</protein>
<dbReference type="SUPFAM" id="SSF51161">
    <property type="entry name" value="Trimeric LpxA-like enzymes"/>
    <property type="match status" value="1"/>
</dbReference>
<evidence type="ECO:0000256" key="1">
    <source>
        <dbReference type="ARBA" id="ARBA00007274"/>
    </source>
</evidence>
<proteinExistence type="inferred from homology"/>
<evidence type="ECO:0000256" key="2">
    <source>
        <dbReference type="ARBA" id="ARBA00022679"/>
    </source>
</evidence>